<accession>A0A7D3USD1</accession>
<gene>
    <name evidence="2" type="ORF">Fadolivirus_1_12</name>
</gene>
<proteinExistence type="predicted"/>
<reference evidence="2 3" key="1">
    <citation type="submission" date="2020-04" db="EMBL/GenBank/DDBJ databases">
        <title>Advantages and limits of metagenomic assembly and binning of a giant virus.</title>
        <authorList>
            <person name="Schulz F."/>
            <person name="Andreani J."/>
            <person name="Francis R."/>
            <person name="Boudjemaa H."/>
            <person name="Bou Khalil J.Y."/>
            <person name="Lee J."/>
            <person name="La Scola B."/>
            <person name="Woyke T."/>
        </authorList>
    </citation>
    <scope>NUCLEOTIDE SEQUENCE [LARGE SCALE GENOMIC DNA]</scope>
    <source>
        <strain evidence="2 3">FV1/VV64</strain>
    </source>
</reference>
<evidence type="ECO:0000313" key="3">
    <source>
        <dbReference type="Proteomes" id="UP001162001"/>
    </source>
</evidence>
<dbReference type="Proteomes" id="UP001162001">
    <property type="component" value="Segment"/>
</dbReference>
<feature type="region of interest" description="Disordered" evidence="1">
    <location>
        <begin position="209"/>
        <end position="243"/>
    </location>
</feature>
<name>A0A7D3USD1_9VIRU</name>
<sequence length="243" mass="27726">MEFIEIEPTCDECVEFVDVVNTVVPIGKIDNIVDISLKASNARLNNQDESVSLDEYDDSDIDSDYSDSDDDIANEIFTLLIKDKIEEVILDKLETTFKNNNVKYEFENESKLLEIFTKMNNALNKSSEINTGYIKELTGGPSYSIMSKINNTMYNIIKNNDNLTYNYSDPVMSKQNKLFEISNEIKTSKDGKTKYMEFKTPLYFEFEIPFKPSDNNENDNSDDDIPSLVDSDDDTSGEMGKVD</sequence>
<feature type="compositionally biased region" description="Acidic residues" evidence="1">
    <location>
        <begin position="216"/>
        <end position="236"/>
    </location>
</feature>
<dbReference type="EMBL" id="MT418680">
    <property type="protein sequence ID" value="QKF93470.1"/>
    <property type="molecule type" value="Genomic_DNA"/>
</dbReference>
<protein>
    <submittedName>
        <fullName evidence="2">Uncharacterized protein</fullName>
    </submittedName>
</protein>
<organism evidence="2 3">
    <name type="scientific">Fadolivirus FV1/VV64</name>
    <dbReference type="NCBI Taxonomy" id="3070911"/>
    <lineage>
        <taxon>Viruses</taxon>
        <taxon>Varidnaviria</taxon>
        <taxon>Bamfordvirae</taxon>
        <taxon>Nucleocytoviricota</taxon>
        <taxon>Megaviricetes</taxon>
        <taxon>Imitervirales</taxon>
        <taxon>Mimiviridae</taxon>
        <taxon>Klosneuvirinae</taxon>
        <taxon>Fadolivirus</taxon>
        <taxon>Fadolivirus algeromassiliense</taxon>
    </lineage>
</organism>
<evidence type="ECO:0000313" key="2">
    <source>
        <dbReference type="EMBL" id="QKF93470.1"/>
    </source>
</evidence>
<evidence type="ECO:0000256" key="1">
    <source>
        <dbReference type="SAM" id="MobiDB-lite"/>
    </source>
</evidence>
<keyword evidence="3" id="KW-1185">Reference proteome</keyword>